<feature type="domain" description="DUF4143" evidence="2">
    <location>
        <begin position="291"/>
        <end position="438"/>
    </location>
</feature>
<evidence type="ECO:0000259" key="1">
    <source>
        <dbReference type="Pfam" id="PF13173"/>
    </source>
</evidence>
<dbReference type="InterPro" id="IPR027417">
    <property type="entry name" value="P-loop_NTPase"/>
</dbReference>
<dbReference type="Pfam" id="PF13173">
    <property type="entry name" value="AAA_14"/>
    <property type="match status" value="1"/>
</dbReference>
<evidence type="ECO:0000313" key="3">
    <source>
        <dbReference type="EMBL" id="QNO51154.1"/>
    </source>
</evidence>
<evidence type="ECO:0000259" key="2">
    <source>
        <dbReference type="Pfam" id="PF13635"/>
    </source>
</evidence>
<dbReference type="PANTHER" id="PTHR42990:SF1">
    <property type="entry name" value="AAA+ ATPASE DOMAIN-CONTAINING PROTEIN"/>
    <property type="match status" value="1"/>
</dbReference>
<gene>
    <name evidence="3" type="ORF">OLNPMGDC_00047</name>
</gene>
<sequence>MTGIDRDIFIKYVFAKLAEAPALARSYTETDGKKLKYRTVYIKLEKYVNDFLAGNTENRLIVLPGLRGVGKTTVIFQIYEYLLHQKKVEQDRILYFSTDELKAYLDGRIVDAINIFIQEVHRTSLVNLDREIFILIDEAHFDKEWAQAAKIVFDQTKKAFLIVTGSSALNLELSVDVARRAKREVMFPMNFSEYLLLKHNFYPPRGMAESMRGLIFSPTKNLNLAQGTSTANELMRKLITVDRPVEKEWEDFLCFGGFPFALRMNQIDTHERISSVVGRIIEKDIFALQSFSTETRNTISRIITFLALQKPGGTSDAKLATRLNRSPTMIRNILDVLEKTQLVFSVKPYGGAGRVVKKPWKYYFLSPSINAAIRFKLGVYDIRDREMIGILAENLIASYFFRMKETFNMPTGFFYAPEKEGVDFLLQTGTGEIIPVEVGIGKKDEGQIKKAIARYHSGYGVLISDTEEISMKKGIVRIPITNFAFV</sequence>
<proteinExistence type="predicted"/>
<protein>
    <recommendedName>
        <fullName evidence="4">AAA domain-containing protein</fullName>
    </recommendedName>
</protein>
<dbReference type="AlphaFoldDB" id="A0A7G9YT20"/>
<dbReference type="InterPro" id="IPR041682">
    <property type="entry name" value="AAA_14"/>
</dbReference>
<dbReference type="InterPro" id="IPR036390">
    <property type="entry name" value="WH_DNA-bd_sf"/>
</dbReference>
<dbReference type="SUPFAM" id="SSF46785">
    <property type="entry name" value="Winged helix' DNA-binding domain"/>
    <property type="match status" value="1"/>
</dbReference>
<organism evidence="3">
    <name type="scientific">Candidatus Methanophagaceae archaeon ANME-1 ERB6</name>
    <dbReference type="NCBI Taxonomy" id="2759912"/>
    <lineage>
        <taxon>Archaea</taxon>
        <taxon>Methanobacteriati</taxon>
        <taxon>Methanobacteriota</taxon>
        <taxon>Stenosarchaea group</taxon>
        <taxon>Methanomicrobia</taxon>
        <taxon>Candidatus Methanophagales</taxon>
        <taxon>Candidatus Methanophagaceae</taxon>
    </lineage>
</organism>
<dbReference type="SUPFAM" id="SSF52540">
    <property type="entry name" value="P-loop containing nucleoside triphosphate hydrolases"/>
    <property type="match status" value="1"/>
</dbReference>
<evidence type="ECO:0008006" key="4">
    <source>
        <dbReference type="Google" id="ProtNLM"/>
    </source>
</evidence>
<name>A0A7G9YT20_9EURY</name>
<accession>A0A7G9YT20</accession>
<dbReference type="InterPro" id="IPR025420">
    <property type="entry name" value="DUF4143"/>
</dbReference>
<dbReference type="Pfam" id="PF13635">
    <property type="entry name" value="DUF4143"/>
    <property type="match status" value="1"/>
</dbReference>
<dbReference type="PANTHER" id="PTHR42990">
    <property type="entry name" value="ATPASE"/>
    <property type="match status" value="1"/>
</dbReference>
<reference evidence="3" key="1">
    <citation type="submission" date="2020-06" db="EMBL/GenBank/DDBJ databases">
        <title>Unique genomic features of the anaerobic methanotrophic archaea.</title>
        <authorList>
            <person name="Chadwick G.L."/>
            <person name="Skennerton C.T."/>
            <person name="Laso-Perez R."/>
            <person name="Leu A.O."/>
            <person name="Speth D.R."/>
            <person name="Yu H."/>
            <person name="Morgan-Lang C."/>
            <person name="Hatzenpichler R."/>
            <person name="Goudeau D."/>
            <person name="Malmstrom R."/>
            <person name="Brazelton W.J."/>
            <person name="Woyke T."/>
            <person name="Hallam S.J."/>
            <person name="Tyson G.W."/>
            <person name="Wegener G."/>
            <person name="Boetius A."/>
            <person name="Orphan V."/>
        </authorList>
    </citation>
    <scope>NUCLEOTIDE SEQUENCE</scope>
</reference>
<dbReference type="EMBL" id="MT631461">
    <property type="protein sequence ID" value="QNO51154.1"/>
    <property type="molecule type" value="Genomic_DNA"/>
</dbReference>
<feature type="domain" description="AAA" evidence="1">
    <location>
        <begin position="58"/>
        <end position="195"/>
    </location>
</feature>